<reference evidence="1 2" key="1">
    <citation type="submission" date="2017-07" db="EMBL/GenBank/DDBJ databases">
        <authorList>
            <person name="Sun Z.S."/>
            <person name="Albrecht U."/>
            <person name="Echele G."/>
            <person name="Lee C.C."/>
        </authorList>
    </citation>
    <scope>NUCLEOTIDE SEQUENCE [LARGE SCALE GENOMIC DNA]</scope>
    <source>
        <strain evidence="1 2">DSM 14827</strain>
    </source>
</reference>
<sequence>MIVINCPYCGQDRHEEELTYGGEAEIIRPVDPTTVSDETWTDYLYFRNNPKGIHHEQWCCSAGCGQWFKVARDTVSHAVLEVVTFDKRLSA</sequence>
<name>A0A239PZ37_9RHOB</name>
<dbReference type="Proteomes" id="UP000198307">
    <property type="component" value="Unassembled WGS sequence"/>
</dbReference>
<dbReference type="Gene3D" id="3.30.2270.10">
    <property type="entry name" value="Folate-binding superfamily"/>
    <property type="match status" value="1"/>
</dbReference>
<proteinExistence type="predicted"/>
<dbReference type="AlphaFoldDB" id="A0A239PZ37"/>
<dbReference type="GO" id="GO:0046653">
    <property type="term" value="P:tetrahydrofolate metabolic process"/>
    <property type="evidence" value="ECO:0007669"/>
    <property type="project" value="InterPro"/>
</dbReference>
<dbReference type="Pfam" id="PF04267">
    <property type="entry name" value="SoxD"/>
    <property type="match status" value="1"/>
</dbReference>
<organism evidence="1 2">
    <name type="scientific">Paracoccus seriniphilus</name>
    <dbReference type="NCBI Taxonomy" id="184748"/>
    <lineage>
        <taxon>Bacteria</taxon>
        <taxon>Pseudomonadati</taxon>
        <taxon>Pseudomonadota</taxon>
        <taxon>Alphaproteobacteria</taxon>
        <taxon>Rhodobacterales</taxon>
        <taxon>Paracoccaceae</taxon>
        <taxon>Paracoccus</taxon>
    </lineage>
</organism>
<dbReference type="RefSeq" id="WP_089345128.1">
    <property type="nucleotide sequence ID" value="NZ_CP067130.1"/>
</dbReference>
<evidence type="ECO:0000313" key="2">
    <source>
        <dbReference type="Proteomes" id="UP000198307"/>
    </source>
</evidence>
<keyword evidence="2" id="KW-1185">Reference proteome</keyword>
<dbReference type="InterPro" id="IPR006279">
    <property type="entry name" value="SoxD"/>
</dbReference>
<dbReference type="GO" id="GO:0008115">
    <property type="term" value="F:sarcosine oxidase activity"/>
    <property type="evidence" value="ECO:0007669"/>
    <property type="project" value="InterPro"/>
</dbReference>
<dbReference type="InterPro" id="IPR038561">
    <property type="entry name" value="SoxD_sf"/>
</dbReference>
<evidence type="ECO:0000313" key="1">
    <source>
        <dbReference type="EMBL" id="SNT75599.1"/>
    </source>
</evidence>
<dbReference type="EMBL" id="FZQB01000012">
    <property type="protein sequence ID" value="SNT75599.1"/>
    <property type="molecule type" value="Genomic_DNA"/>
</dbReference>
<dbReference type="OrthoDB" id="5420070at2"/>
<gene>
    <name evidence="1" type="ORF">SAMN05444959_11220</name>
</gene>
<accession>A0A239PZ37</accession>
<protein>
    <submittedName>
        <fullName evidence="1">Sarcosine oxidase subunit delta</fullName>
    </submittedName>
</protein>